<feature type="domain" description="G-protein coupled receptors family 1 profile" evidence="10">
    <location>
        <begin position="45"/>
        <end position="331"/>
    </location>
</feature>
<evidence type="ECO:0000256" key="2">
    <source>
        <dbReference type="ARBA" id="ARBA00022692"/>
    </source>
</evidence>
<evidence type="ECO:0000256" key="5">
    <source>
        <dbReference type="ARBA" id="ARBA00023136"/>
    </source>
</evidence>
<feature type="transmembrane region" description="Helical" evidence="9">
    <location>
        <begin position="144"/>
        <end position="163"/>
    </location>
</feature>
<keyword evidence="7 8" id="KW-0807">Transducer</keyword>
<dbReference type="SUPFAM" id="SSF81321">
    <property type="entry name" value="Family A G protein-coupled receptor-like"/>
    <property type="match status" value="1"/>
</dbReference>
<dbReference type="Proteomes" id="UP000507470">
    <property type="component" value="Unassembled WGS sequence"/>
</dbReference>
<reference evidence="11 12" key="1">
    <citation type="submission" date="2020-06" db="EMBL/GenBank/DDBJ databases">
        <authorList>
            <person name="Li R."/>
            <person name="Bekaert M."/>
        </authorList>
    </citation>
    <scope>NUCLEOTIDE SEQUENCE [LARGE SCALE GENOMIC DNA]</scope>
    <source>
        <strain evidence="12">wild</strain>
    </source>
</reference>
<comment type="similarity">
    <text evidence="8">Belongs to the G-protein coupled receptor 1 family.</text>
</comment>
<organism evidence="11 12">
    <name type="scientific">Mytilus coruscus</name>
    <name type="common">Sea mussel</name>
    <dbReference type="NCBI Taxonomy" id="42192"/>
    <lineage>
        <taxon>Eukaryota</taxon>
        <taxon>Metazoa</taxon>
        <taxon>Spiralia</taxon>
        <taxon>Lophotrochozoa</taxon>
        <taxon>Mollusca</taxon>
        <taxon>Bivalvia</taxon>
        <taxon>Autobranchia</taxon>
        <taxon>Pteriomorphia</taxon>
        <taxon>Mytilida</taxon>
        <taxon>Mytiloidea</taxon>
        <taxon>Mytilidae</taxon>
        <taxon>Mytilinae</taxon>
        <taxon>Mytilus</taxon>
    </lineage>
</organism>
<feature type="transmembrane region" description="Helical" evidence="9">
    <location>
        <begin position="32"/>
        <end position="52"/>
    </location>
</feature>
<feature type="transmembrane region" description="Helical" evidence="9">
    <location>
        <begin position="274"/>
        <end position="297"/>
    </location>
</feature>
<evidence type="ECO:0000259" key="10">
    <source>
        <dbReference type="PROSITE" id="PS50262"/>
    </source>
</evidence>
<evidence type="ECO:0000256" key="9">
    <source>
        <dbReference type="SAM" id="Phobius"/>
    </source>
</evidence>
<dbReference type="OrthoDB" id="10005568at2759"/>
<evidence type="ECO:0000256" key="6">
    <source>
        <dbReference type="ARBA" id="ARBA00023170"/>
    </source>
</evidence>
<keyword evidence="2 8" id="KW-0812">Transmembrane</keyword>
<accession>A0A6J8DGF4</accession>
<feature type="transmembrane region" description="Helical" evidence="9">
    <location>
        <begin position="317"/>
        <end position="334"/>
    </location>
</feature>
<feature type="transmembrane region" description="Helical" evidence="9">
    <location>
        <begin position="64"/>
        <end position="83"/>
    </location>
</feature>
<evidence type="ECO:0000256" key="4">
    <source>
        <dbReference type="ARBA" id="ARBA00023040"/>
    </source>
</evidence>
<dbReference type="GO" id="GO:0004930">
    <property type="term" value="F:G protein-coupled receptor activity"/>
    <property type="evidence" value="ECO:0007669"/>
    <property type="project" value="UniProtKB-KW"/>
</dbReference>
<gene>
    <name evidence="11" type="ORF">MCOR_40634</name>
</gene>
<dbReference type="CDD" id="cd00637">
    <property type="entry name" value="7tm_classA_rhodopsin-like"/>
    <property type="match status" value="1"/>
</dbReference>
<dbReference type="PRINTS" id="PR00237">
    <property type="entry name" value="GPCRRHODOPSN"/>
</dbReference>
<evidence type="ECO:0000256" key="7">
    <source>
        <dbReference type="ARBA" id="ARBA00023224"/>
    </source>
</evidence>
<dbReference type="PROSITE" id="PS00237">
    <property type="entry name" value="G_PROTEIN_RECEP_F1_1"/>
    <property type="match status" value="1"/>
</dbReference>
<keyword evidence="6 8" id="KW-0675">Receptor</keyword>
<dbReference type="AlphaFoldDB" id="A0A6J8DGF4"/>
<keyword evidence="5 9" id="KW-0472">Membrane</keyword>
<dbReference type="GO" id="GO:0016020">
    <property type="term" value="C:membrane"/>
    <property type="evidence" value="ECO:0007669"/>
    <property type="project" value="UniProtKB-SubCell"/>
</dbReference>
<feature type="transmembrane region" description="Helical" evidence="9">
    <location>
        <begin position="103"/>
        <end position="123"/>
    </location>
</feature>
<dbReference type="Pfam" id="PF00001">
    <property type="entry name" value="7tm_1"/>
    <property type="match status" value="1"/>
</dbReference>
<evidence type="ECO:0000256" key="8">
    <source>
        <dbReference type="RuleBase" id="RU000688"/>
    </source>
</evidence>
<protein>
    <recommendedName>
        <fullName evidence="10">G-protein coupled receptors family 1 profile domain-containing protein</fullName>
    </recommendedName>
</protein>
<keyword evidence="4 8" id="KW-0297">G-protein coupled receptor</keyword>
<dbReference type="EMBL" id="CACVKT020007353">
    <property type="protein sequence ID" value="CAC5407129.1"/>
    <property type="molecule type" value="Genomic_DNA"/>
</dbReference>
<comment type="subcellular location">
    <subcellularLocation>
        <location evidence="1">Membrane</location>
        <topology evidence="1">Multi-pass membrane protein</topology>
    </subcellularLocation>
</comment>
<sequence length="359" mass="40887">MMESVLTKDESDADMKVENVISEIITQRMPSVIYIAILIGIGVFGNANVLFIFTKFFRQSTYRVFVRTLACVDLLVCVTHMPLEILYLLKPFGFYSEGVCKTYRYFVYFLNYLSIILLVIIAVERYIRICTSLSGWRMSTKISNICSLIAAAIALVLAIPGVFTNGNHIVYIGNYTLVACEMDDENYETGLVIIYFAAVGLAYMVSTFVLVFAYTSIVRTIRNRQKNCVLEQPTISSLANNLTRMSESTNELHLHVHQNNPESQIHLERTTRTLIIIAAIFVIVHAPYFCLCITVSLDTSIKDNLKGVKLAMYEIGLRLYLINNVVNPMVYGFTDFRFQRACRSLYRNCQCKRRIGHGH</sequence>
<dbReference type="PANTHER" id="PTHR24243:SF208">
    <property type="entry name" value="PYROKININ-1 RECEPTOR"/>
    <property type="match status" value="1"/>
</dbReference>
<keyword evidence="3 9" id="KW-1133">Transmembrane helix</keyword>
<evidence type="ECO:0000256" key="1">
    <source>
        <dbReference type="ARBA" id="ARBA00004141"/>
    </source>
</evidence>
<dbReference type="PROSITE" id="PS50262">
    <property type="entry name" value="G_PROTEIN_RECEP_F1_2"/>
    <property type="match status" value="1"/>
</dbReference>
<evidence type="ECO:0000313" key="12">
    <source>
        <dbReference type="Proteomes" id="UP000507470"/>
    </source>
</evidence>
<dbReference type="InterPro" id="IPR000276">
    <property type="entry name" value="GPCR_Rhodpsn"/>
</dbReference>
<keyword evidence="12" id="KW-1185">Reference proteome</keyword>
<dbReference type="Gene3D" id="1.20.1070.10">
    <property type="entry name" value="Rhodopsin 7-helix transmembrane proteins"/>
    <property type="match status" value="1"/>
</dbReference>
<feature type="transmembrane region" description="Helical" evidence="9">
    <location>
        <begin position="192"/>
        <end position="217"/>
    </location>
</feature>
<name>A0A6J8DGF4_MYTCO</name>
<evidence type="ECO:0000313" key="11">
    <source>
        <dbReference type="EMBL" id="CAC5407129.1"/>
    </source>
</evidence>
<evidence type="ECO:0000256" key="3">
    <source>
        <dbReference type="ARBA" id="ARBA00022989"/>
    </source>
</evidence>
<dbReference type="PANTHER" id="PTHR24243">
    <property type="entry name" value="G-PROTEIN COUPLED RECEPTOR"/>
    <property type="match status" value="1"/>
</dbReference>
<proteinExistence type="inferred from homology"/>
<dbReference type="InterPro" id="IPR017452">
    <property type="entry name" value="GPCR_Rhodpsn_7TM"/>
</dbReference>